<dbReference type="PANTHER" id="PTHR35007">
    <property type="entry name" value="INTEGRAL MEMBRANE PROTEIN-RELATED"/>
    <property type="match status" value="1"/>
</dbReference>
<accession>A0A1W9HQF2</accession>
<reference evidence="9 10" key="1">
    <citation type="journal article" date="2017" name="Water Res.">
        <title>Comammox in drinking water systems.</title>
        <authorList>
            <person name="Wang Y."/>
            <person name="Ma L."/>
            <person name="Mao Y."/>
            <person name="Jiang X."/>
            <person name="Xia Y."/>
            <person name="Yu K."/>
            <person name="Li B."/>
            <person name="Zhang T."/>
        </authorList>
    </citation>
    <scope>NUCLEOTIDE SEQUENCE [LARGE SCALE GENOMIC DNA]</scope>
    <source>
        <strain evidence="9">SG_bin8</strain>
    </source>
</reference>
<dbReference type="PANTHER" id="PTHR35007:SF2">
    <property type="entry name" value="PILUS ASSEMBLE PROTEIN"/>
    <property type="match status" value="1"/>
</dbReference>
<evidence type="ECO:0000256" key="5">
    <source>
        <dbReference type="ARBA" id="ARBA00023136"/>
    </source>
</evidence>
<dbReference type="EMBL" id="LWDL01000031">
    <property type="protein sequence ID" value="OQW49482.1"/>
    <property type="molecule type" value="Genomic_DNA"/>
</dbReference>
<evidence type="ECO:0000256" key="2">
    <source>
        <dbReference type="ARBA" id="ARBA00022475"/>
    </source>
</evidence>
<evidence type="ECO:0000259" key="8">
    <source>
        <dbReference type="Pfam" id="PF00482"/>
    </source>
</evidence>
<evidence type="ECO:0000256" key="7">
    <source>
        <dbReference type="SAM" id="Phobius"/>
    </source>
</evidence>
<evidence type="ECO:0000256" key="1">
    <source>
        <dbReference type="ARBA" id="ARBA00004651"/>
    </source>
</evidence>
<evidence type="ECO:0000256" key="3">
    <source>
        <dbReference type="ARBA" id="ARBA00022692"/>
    </source>
</evidence>
<evidence type="ECO:0000256" key="4">
    <source>
        <dbReference type="ARBA" id="ARBA00022989"/>
    </source>
</evidence>
<feature type="transmembrane region" description="Helical" evidence="7">
    <location>
        <begin position="113"/>
        <end position="137"/>
    </location>
</feature>
<evidence type="ECO:0000313" key="10">
    <source>
        <dbReference type="Proteomes" id="UP000192872"/>
    </source>
</evidence>
<dbReference type="Pfam" id="PF00482">
    <property type="entry name" value="T2SSF"/>
    <property type="match status" value="1"/>
</dbReference>
<feature type="transmembrane region" description="Helical" evidence="7">
    <location>
        <begin position="297"/>
        <end position="319"/>
    </location>
</feature>
<dbReference type="RefSeq" id="WP_376800034.1">
    <property type="nucleotide sequence ID" value="NZ_DBNB01000019.1"/>
</dbReference>
<keyword evidence="4 7" id="KW-1133">Transmembrane helix</keyword>
<dbReference type="STRING" id="1827387.A4S15_01715"/>
<dbReference type="AlphaFoldDB" id="A0A1W9HQF2"/>
<comment type="subcellular location">
    <subcellularLocation>
        <location evidence="1">Cell membrane</location>
        <topology evidence="1">Multi-pass membrane protein</topology>
    </subcellularLocation>
</comment>
<keyword evidence="2" id="KW-1003">Cell membrane</keyword>
<proteinExistence type="predicted"/>
<feature type="region of interest" description="Disordered" evidence="6">
    <location>
        <begin position="47"/>
        <end position="67"/>
    </location>
</feature>
<dbReference type="Proteomes" id="UP000192872">
    <property type="component" value="Unassembled WGS sequence"/>
</dbReference>
<feature type="compositionally biased region" description="Basic and acidic residues" evidence="6">
    <location>
        <begin position="49"/>
        <end position="67"/>
    </location>
</feature>
<dbReference type="InterPro" id="IPR018076">
    <property type="entry name" value="T2SS_GspF_dom"/>
</dbReference>
<dbReference type="GO" id="GO:0005886">
    <property type="term" value="C:plasma membrane"/>
    <property type="evidence" value="ECO:0007669"/>
    <property type="project" value="UniProtKB-SubCell"/>
</dbReference>
<sequence>MAERLVALIYDRGFMLALLAFIAAIATVLTLAMPFLQNDKLKSRMKSVATERDRLRQRSREKMNREKRELSLRNEPKAFLRQLVEQFELVKHVGTNDMKQQLLMAGFRGQAPLFTFLLFRLVLPPIAFLATLFYVFVVVEVNQPPLIRFGMAIAATWIGFQLPGLYLKNIIQKRQQTIKRAFPDALDLLLICVESGMAIEAAFRKVAVEIGSTSVPLAEELSLTTAELSYLPDRRQAYENLAQRTGLDGVKAVSLALIQAEKYGTSLGQTLRVMAQENRDMRMSEAEKMAAALPPKLTVPMIVFFLPVLFVVILGPAVIRVMNQ</sequence>
<gene>
    <name evidence="9" type="ORF">A4S15_01715</name>
</gene>
<evidence type="ECO:0000313" key="9">
    <source>
        <dbReference type="EMBL" id="OQW49482.1"/>
    </source>
</evidence>
<keyword evidence="5 7" id="KW-0472">Membrane</keyword>
<evidence type="ECO:0000256" key="6">
    <source>
        <dbReference type="SAM" id="MobiDB-lite"/>
    </source>
</evidence>
<name>A0A1W9HQF2_9HYPH</name>
<comment type="caution">
    <text evidence="9">The sequence shown here is derived from an EMBL/GenBank/DDBJ whole genome shotgun (WGS) entry which is preliminary data.</text>
</comment>
<organism evidence="9 10">
    <name type="scientific">Candidatus Raskinella chloraquaticus</name>
    <dbReference type="NCBI Taxonomy" id="1951219"/>
    <lineage>
        <taxon>Bacteria</taxon>
        <taxon>Pseudomonadati</taxon>
        <taxon>Pseudomonadota</taxon>
        <taxon>Alphaproteobacteria</taxon>
        <taxon>Hyphomicrobiales</taxon>
        <taxon>Phreatobacteraceae</taxon>
        <taxon>Candidatus Raskinella</taxon>
    </lineage>
</organism>
<keyword evidence="3 7" id="KW-0812">Transmembrane</keyword>
<feature type="domain" description="Type II secretion system protein GspF" evidence="8">
    <location>
        <begin position="186"/>
        <end position="314"/>
    </location>
</feature>
<feature type="transmembrane region" description="Helical" evidence="7">
    <location>
        <begin position="149"/>
        <end position="167"/>
    </location>
</feature>
<feature type="transmembrane region" description="Helical" evidence="7">
    <location>
        <begin position="14"/>
        <end position="36"/>
    </location>
</feature>
<protein>
    <submittedName>
        <fullName evidence="9">Type II secretion system protein</fullName>
    </submittedName>
</protein>